<accession>A0A0J6E6K9</accession>
<dbReference type="Pfam" id="PF04307">
    <property type="entry name" value="YdjM"/>
    <property type="match status" value="1"/>
</dbReference>
<dbReference type="PATRIC" id="fig|1664069.3.peg.4912"/>
<dbReference type="PANTHER" id="PTHR35531:SF1">
    <property type="entry name" value="INNER MEMBRANE PROTEIN YBCI-RELATED"/>
    <property type="match status" value="1"/>
</dbReference>
<dbReference type="EMBL" id="JARRTL010000011">
    <property type="protein sequence ID" value="MEC0485892.1"/>
    <property type="molecule type" value="Genomic_DNA"/>
</dbReference>
<dbReference type="InterPro" id="IPR016956">
    <property type="entry name" value="YdjM"/>
</dbReference>
<dbReference type="PANTHER" id="PTHR35531">
    <property type="entry name" value="INNER MEMBRANE PROTEIN YBCI-RELATED"/>
    <property type="match status" value="1"/>
</dbReference>
<feature type="transmembrane region" description="Helical" evidence="1">
    <location>
        <begin position="63"/>
        <end position="85"/>
    </location>
</feature>
<dbReference type="GO" id="GO:0016787">
    <property type="term" value="F:hydrolase activity"/>
    <property type="evidence" value="ECO:0007669"/>
    <property type="project" value="UniProtKB-KW"/>
</dbReference>
<keyword evidence="1" id="KW-1133">Transmembrane helix</keyword>
<dbReference type="OrthoDB" id="5459053at2"/>
<dbReference type="RefSeq" id="WP_048353266.1">
    <property type="nucleotide sequence ID" value="NZ_CP023481.1"/>
</dbReference>
<evidence type="ECO:0000313" key="5">
    <source>
        <dbReference type="Proteomes" id="UP001341297"/>
    </source>
</evidence>
<proteinExistence type="predicted"/>
<dbReference type="AlphaFoldDB" id="A0A0J6E6K9"/>
<evidence type="ECO:0000313" key="2">
    <source>
        <dbReference type="EMBL" id="KRT94359.1"/>
    </source>
</evidence>
<keyword evidence="1" id="KW-0472">Membrane</keyword>
<reference evidence="2 4" key="1">
    <citation type="journal article" date="2015" name="Int. J. Syst. Evol. Microbiol.">
        <title>Bacillus glycinifermentans sp. nov., isolated from fermented soybean paste.</title>
        <authorList>
            <person name="Kim S.J."/>
            <person name="Dunlap C.A."/>
            <person name="Kwon S.W."/>
            <person name="Rooney A.P."/>
        </authorList>
    </citation>
    <scope>NUCLEOTIDE SEQUENCE [LARGE SCALE GENOMIC DNA]</scope>
    <source>
        <strain evidence="2 4">GO-13</strain>
    </source>
</reference>
<evidence type="ECO:0000256" key="1">
    <source>
        <dbReference type="SAM" id="Phobius"/>
    </source>
</evidence>
<dbReference type="EMBL" id="LECW02000012">
    <property type="protein sequence ID" value="KRT94359.1"/>
    <property type="molecule type" value="Genomic_DNA"/>
</dbReference>
<dbReference type="InterPro" id="IPR007404">
    <property type="entry name" value="YdjM-like"/>
</dbReference>
<dbReference type="PIRSF" id="PIRSF030780">
    <property type="entry name" value="Md_memb_hyd_prd"/>
    <property type="match status" value="1"/>
</dbReference>
<name>A0A0J6E6K9_9BACI</name>
<dbReference type="Proteomes" id="UP001341297">
    <property type="component" value="Unassembled WGS sequence"/>
</dbReference>
<comment type="caution">
    <text evidence="2">The sequence shown here is derived from an EMBL/GenBank/DDBJ whole genome shotgun (WGS) entry which is preliminary data.</text>
</comment>
<reference evidence="2" key="2">
    <citation type="submission" date="2015-10" db="EMBL/GenBank/DDBJ databases">
        <authorList>
            <person name="Gilbert D.G."/>
        </authorList>
    </citation>
    <scope>NUCLEOTIDE SEQUENCE</scope>
    <source>
        <strain evidence="2">GO-13</strain>
    </source>
</reference>
<feature type="transmembrane region" description="Helical" evidence="1">
    <location>
        <begin position="20"/>
        <end position="42"/>
    </location>
</feature>
<dbReference type="Proteomes" id="UP000036168">
    <property type="component" value="Unassembled WGS sequence"/>
</dbReference>
<sequence>MTGKTHIMGGVASCTAVAYFYGYDPVLITASGILGALIPDICHTKSKIGRKLPILSTLISSVFGHRTFTHSLLFLLVTGFLAHLYVTNQSIFAGLMAGMASHLLLDAGTTNGIKLFFPSSIRIRLPLYIKTGGKAEQGVMAALTVLSCYFIAVLMA</sequence>
<feature type="transmembrane region" description="Helical" evidence="1">
    <location>
        <begin position="138"/>
        <end position="155"/>
    </location>
</feature>
<keyword evidence="1" id="KW-0812">Transmembrane</keyword>
<dbReference type="STRING" id="1664069.BGLY_3914"/>
<evidence type="ECO:0000313" key="4">
    <source>
        <dbReference type="Proteomes" id="UP000036168"/>
    </source>
</evidence>
<organism evidence="2 4">
    <name type="scientific">Bacillus glycinifermentans</name>
    <dbReference type="NCBI Taxonomy" id="1664069"/>
    <lineage>
        <taxon>Bacteria</taxon>
        <taxon>Bacillati</taxon>
        <taxon>Bacillota</taxon>
        <taxon>Bacilli</taxon>
        <taxon>Bacillales</taxon>
        <taxon>Bacillaceae</taxon>
        <taxon>Bacillus</taxon>
    </lineage>
</organism>
<keyword evidence="3" id="KW-0378">Hydrolase</keyword>
<evidence type="ECO:0000313" key="3">
    <source>
        <dbReference type="EMBL" id="MEC0485892.1"/>
    </source>
</evidence>
<reference evidence="3 5" key="3">
    <citation type="submission" date="2023-03" db="EMBL/GenBank/DDBJ databases">
        <title>Agriculturally important microbes genome sequencing.</title>
        <authorList>
            <person name="Dunlap C."/>
        </authorList>
    </citation>
    <scope>NUCLEOTIDE SEQUENCE [LARGE SCALE GENOMIC DNA]</scope>
    <source>
        <strain evidence="3 5">CBP-3203</strain>
    </source>
</reference>
<protein>
    <submittedName>
        <fullName evidence="3">Metal-dependent hydrolase</fullName>
    </submittedName>
</protein>
<accession>A0A0J6HQJ1</accession>
<keyword evidence="5" id="KW-1185">Reference proteome</keyword>
<gene>
    <name evidence="2" type="ORF">AB447_203480</name>
    <name evidence="3" type="ORF">P8828_13790</name>
</gene>